<proteinExistence type="predicted"/>
<dbReference type="Proteomes" id="UP001266305">
    <property type="component" value="Unassembled WGS sequence"/>
</dbReference>
<name>A0ABQ9UTW8_SAGOE</name>
<evidence type="ECO:0000313" key="2">
    <source>
        <dbReference type="EMBL" id="KAK2100230.1"/>
    </source>
</evidence>
<keyword evidence="3" id="KW-1185">Reference proteome</keyword>
<organism evidence="2 3">
    <name type="scientific">Saguinus oedipus</name>
    <name type="common">Cotton-top tamarin</name>
    <name type="synonym">Oedipomidas oedipus</name>
    <dbReference type="NCBI Taxonomy" id="9490"/>
    <lineage>
        <taxon>Eukaryota</taxon>
        <taxon>Metazoa</taxon>
        <taxon>Chordata</taxon>
        <taxon>Craniata</taxon>
        <taxon>Vertebrata</taxon>
        <taxon>Euteleostomi</taxon>
        <taxon>Mammalia</taxon>
        <taxon>Eutheria</taxon>
        <taxon>Euarchontoglires</taxon>
        <taxon>Primates</taxon>
        <taxon>Haplorrhini</taxon>
        <taxon>Platyrrhini</taxon>
        <taxon>Cebidae</taxon>
        <taxon>Callitrichinae</taxon>
        <taxon>Saguinus</taxon>
    </lineage>
</organism>
<evidence type="ECO:0000313" key="3">
    <source>
        <dbReference type="Proteomes" id="UP001266305"/>
    </source>
</evidence>
<dbReference type="EMBL" id="JASSZA010000010">
    <property type="protein sequence ID" value="KAK2100230.1"/>
    <property type="molecule type" value="Genomic_DNA"/>
</dbReference>
<sequence>MAFSELLDLVGGLGRFQVLQTVALMVSIMWLATQNMLENFSAAVPSHRCWPPLLDNNTAQAGVPGELSPEALLAVSILPGPNQRPHQCRRFHQPQWQLLDPNATASSWSEADTEPCVDGCVYDRSTFTSTIVTKPLESSTMEVRAMDHSGSDSKVPSWEGPVSPGPTHSQVSQPLVSHTQGRGRQGSVYRPGQPRLLEVRGAPGRAPLNAGTWTLAGLTWS</sequence>
<comment type="caution">
    <text evidence="2">The sequence shown here is derived from an EMBL/GenBank/DDBJ whole genome shotgun (WGS) entry which is preliminary data.</text>
</comment>
<evidence type="ECO:0000256" key="1">
    <source>
        <dbReference type="SAM" id="MobiDB-lite"/>
    </source>
</evidence>
<gene>
    <name evidence="2" type="ORF">P7K49_021578</name>
</gene>
<feature type="region of interest" description="Disordered" evidence="1">
    <location>
        <begin position="146"/>
        <end position="210"/>
    </location>
</feature>
<accession>A0ABQ9UTW8</accession>
<protein>
    <submittedName>
        <fullName evidence="2">Uncharacterized protein</fullName>
    </submittedName>
</protein>
<feature type="compositionally biased region" description="Polar residues" evidence="1">
    <location>
        <begin position="166"/>
        <end position="182"/>
    </location>
</feature>
<reference evidence="2 3" key="1">
    <citation type="submission" date="2023-05" db="EMBL/GenBank/DDBJ databases">
        <title>B98-5 Cell Line De Novo Hybrid Assembly: An Optical Mapping Approach.</title>
        <authorList>
            <person name="Kananen K."/>
            <person name="Auerbach J.A."/>
            <person name="Kautto E."/>
            <person name="Blachly J.S."/>
        </authorList>
    </citation>
    <scope>NUCLEOTIDE SEQUENCE [LARGE SCALE GENOMIC DNA]</scope>
    <source>
        <strain evidence="2">B95-8</strain>
        <tissue evidence="2">Cell line</tissue>
    </source>
</reference>